<dbReference type="Proteomes" id="UP000007799">
    <property type="component" value="Unassembled WGS sequence"/>
</dbReference>
<feature type="region of interest" description="Disordered" evidence="9">
    <location>
        <begin position="1895"/>
        <end position="1950"/>
    </location>
</feature>
<evidence type="ECO:0000256" key="3">
    <source>
        <dbReference type="ARBA" id="ARBA00023136"/>
    </source>
</evidence>
<feature type="compositionally biased region" description="Acidic residues" evidence="9">
    <location>
        <begin position="1655"/>
        <end position="1670"/>
    </location>
</feature>
<feature type="domain" description="TNFR-Cys" evidence="12">
    <location>
        <begin position="533"/>
        <end position="572"/>
    </location>
</feature>
<comment type="caution">
    <text evidence="8">Lacks conserved residue(s) required for the propagation of feature annotation.</text>
</comment>
<feature type="region of interest" description="Disordered" evidence="9">
    <location>
        <begin position="1617"/>
        <end position="1673"/>
    </location>
</feature>
<dbReference type="InterPro" id="IPR032179">
    <property type="entry name" value="Cry22Aa_Ig-like"/>
</dbReference>
<dbReference type="PROSITE" id="PS50001">
    <property type="entry name" value="SH2"/>
    <property type="match status" value="1"/>
</dbReference>
<gene>
    <name evidence="13" type="ORF">PTSG_05577</name>
</gene>
<feature type="compositionally biased region" description="Low complexity" evidence="9">
    <location>
        <begin position="1453"/>
        <end position="1474"/>
    </location>
</feature>
<feature type="region of interest" description="Disordered" evidence="9">
    <location>
        <begin position="1210"/>
        <end position="1243"/>
    </location>
</feature>
<evidence type="ECO:0000256" key="7">
    <source>
        <dbReference type="PROSITE-ProRule" id="PRU00191"/>
    </source>
</evidence>
<evidence type="ECO:0000256" key="9">
    <source>
        <dbReference type="SAM" id="MobiDB-lite"/>
    </source>
</evidence>
<dbReference type="Pfam" id="PF16403">
    <property type="entry name" value="Bact_surface_Ig-like"/>
    <property type="match status" value="2"/>
</dbReference>
<evidence type="ECO:0000313" key="14">
    <source>
        <dbReference type="Proteomes" id="UP000007799"/>
    </source>
</evidence>
<feature type="disulfide bond" evidence="8">
    <location>
        <begin position="551"/>
        <end position="564"/>
    </location>
</feature>
<dbReference type="SUPFAM" id="SSF55550">
    <property type="entry name" value="SH2 domain"/>
    <property type="match status" value="1"/>
</dbReference>
<feature type="region of interest" description="Disordered" evidence="9">
    <location>
        <begin position="1836"/>
        <end position="1857"/>
    </location>
</feature>
<dbReference type="PANTHER" id="PTHR46330:SF6">
    <property type="entry name" value="HEMATOPOIETIC DEATH RECEPTOR-RELATED"/>
    <property type="match status" value="1"/>
</dbReference>
<dbReference type="CDD" id="cd00173">
    <property type="entry name" value="SH2"/>
    <property type="match status" value="1"/>
</dbReference>
<dbReference type="GO" id="GO:0016020">
    <property type="term" value="C:membrane"/>
    <property type="evidence" value="ECO:0007669"/>
    <property type="project" value="UniProtKB-SubCell"/>
</dbReference>
<evidence type="ECO:0000256" key="4">
    <source>
        <dbReference type="ARBA" id="ARBA00023157"/>
    </source>
</evidence>
<feature type="transmembrane region" description="Helical" evidence="10">
    <location>
        <begin position="1539"/>
        <end position="1561"/>
    </location>
</feature>
<feature type="compositionally biased region" description="Low complexity" evidence="9">
    <location>
        <begin position="1905"/>
        <end position="1919"/>
    </location>
</feature>
<feature type="compositionally biased region" description="Low complexity" evidence="9">
    <location>
        <begin position="1837"/>
        <end position="1852"/>
    </location>
</feature>
<feature type="region of interest" description="Disordered" evidence="9">
    <location>
        <begin position="1978"/>
        <end position="2058"/>
    </location>
</feature>
<evidence type="ECO:0000256" key="5">
    <source>
        <dbReference type="ARBA" id="ARBA00023170"/>
    </source>
</evidence>
<dbReference type="InterPro" id="IPR000980">
    <property type="entry name" value="SH2"/>
</dbReference>
<dbReference type="RefSeq" id="XP_004993445.1">
    <property type="nucleotide sequence ID" value="XM_004993388.1"/>
</dbReference>
<keyword evidence="3 10" id="KW-0472">Membrane</keyword>
<keyword evidence="7" id="KW-0727">SH2 domain</keyword>
<dbReference type="OMA" id="VHYARAN"/>
<dbReference type="CDD" id="cd00185">
    <property type="entry name" value="TNFRSF"/>
    <property type="match status" value="6"/>
</dbReference>
<keyword evidence="10" id="KW-0812">Transmembrane</keyword>
<keyword evidence="4 8" id="KW-1015">Disulfide bond</keyword>
<dbReference type="PANTHER" id="PTHR46330">
    <property type="entry name" value="TUMOR NECROSIS FACTOR RECEPTOR SUPERFAMILY MEMBER 10B"/>
    <property type="match status" value="1"/>
</dbReference>
<evidence type="ECO:0000256" key="10">
    <source>
        <dbReference type="SAM" id="Phobius"/>
    </source>
</evidence>
<dbReference type="SUPFAM" id="SSF57586">
    <property type="entry name" value="TNF receptor-like"/>
    <property type="match status" value="2"/>
</dbReference>
<evidence type="ECO:0000259" key="11">
    <source>
        <dbReference type="PROSITE" id="PS50001"/>
    </source>
</evidence>
<keyword evidence="14" id="KW-1185">Reference proteome</keyword>
<feature type="disulfide bond" evidence="8">
    <location>
        <begin position="554"/>
        <end position="572"/>
    </location>
</feature>
<protein>
    <submittedName>
        <fullName evidence="13">Uncharacterized protein</fullName>
    </submittedName>
</protein>
<dbReference type="eggNOG" id="ENOG502SFG4">
    <property type="taxonomic scope" value="Eukaryota"/>
</dbReference>
<name>F2UBL6_SALR5</name>
<proteinExistence type="predicted"/>
<evidence type="ECO:0000259" key="12">
    <source>
        <dbReference type="PROSITE" id="PS50050"/>
    </source>
</evidence>
<feature type="compositionally biased region" description="Low complexity" evidence="9">
    <location>
        <begin position="1978"/>
        <end position="2016"/>
    </location>
</feature>
<evidence type="ECO:0000256" key="8">
    <source>
        <dbReference type="PROSITE-ProRule" id="PRU00206"/>
    </source>
</evidence>
<dbReference type="InParanoid" id="F2UBL6"/>
<dbReference type="InterPro" id="IPR009030">
    <property type="entry name" value="Growth_fac_rcpt_cys_sf"/>
</dbReference>
<keyword evidence="2" id="KW-0677">Repeat</keyword>
<dbReference type="Gene3D" id="2.60.40.10">
    <property type="entry name" value="Immunoglobulins"/>
    <property type="match status" value="4"/>
</dbReference>
<dbReference type="EMBL" id="GL832967">
    <property type="protein sequence ID" value="EGD73882.1"/>
    <property type="molecule type" value="Genomic_DNA"/>
</dbReference>
<evidence type="ECO:0000256" key="6">
    <source>
        <dbReference type="ARBA" id="ARBA00023180"/>
    </source>
</evidence>
<sequence length="2190" mass="230433">MCNKGGGGGQDCAQDGSEVCQSGSCVCAAGYGYTGDDCVECGFQFYKSSAGDEACSETIRCDKGERWFKPSNTEDATCPGCQSGKYQDKTGHRDTQCYDPSTCEAGKYVTQEPNTKQDRECGLCEPGKYTAIANQPSCRNCPGGKYQNAEGQSGCKDPTVCMPGEYIKSDRTPTTNRYCFKCVAGTYIETRQASECKTCDSGKYQDRDGQTECKNWRTCGPGKKWKAGSTTDDATCPNCGPGKYQDETGHQEKSCKKCPEGEFQPGSGASSCEAWMTCGQGQKWTKGSATENAGCLPCGSQEYQSKIAHQDKSCDPWTTCSSGYYVTADPTSSSDRTCDKCDAGTYGDAMNADSCKGCGTGKYQDASGQTDCKEWKMCGQGEKWTTGSSTEDATCSPCSTLHYQSKTSHQDTSCTSWSTCGPGYEVTIEPTASNDRLCAMCDYGHYQDGTNQQDCKPCDPGQHQDERGQTECKACGAGKYQGSSGEKDCITYSTCDAGTKFVTGTTTEDRTCVLCEAGKFRADTGHRLSKCEACADDTFQSDEGQSSCMVCNECDPGYVIDQDCTPTSDRTCKDIAKPTIVLRRPDNNEEIQDTYVVEATFAFDPPIFTATDTAAGTVTKTPPPNIDDIDTSTVRSDQMLTYKATDANMNTATRDITVEVVDTTGPAITFDPAVLQLEAGEEVMRSNFTAGVSIVDRVDGTLGINLLEYDASDVNVNTLGMYEVVYTLSAPDSNDNEAPPTTRTAAVVDTLPPVITIGFGDRNVSEHNVVIHEAATEFIFPSQSAFDTFDPAVNGGDVRRNEEPTFSSVVDDGTQFTFTYTATDASDNTAMVVYVIEVRDTMAPTITISGEHNITHEAGTEYVDAGATATDLLEDAIGRGVEVVVTNNVLSKPPSVPAVFTVEYDACDKAGNCDAINRTVHVLDRTAPSIELIGDALLVVEAGSNFTDIDPGVTLADLYYDNADLTLVIDDGGYEAAPTATPVSFNVTYTVTDPSRNTASVTRTITIIDTTPPDLRVNGNLSVTVGDGVTWVEPGIARAYDIVDRDVRSRVVATTQLEEAGVVVPTMCAYSSARAFVPPLSPRVWSSPRMDAVESRAPSGTVYRINYTVADAASNVAFVERVVQVADPTPPSLQLLGDRVQALEYGPDAAFVEADGGAVSADTHDGDLSGDVCVGVSIVTRDASGVVAPGDVRSIGEAAITYVLSLARNASTTTAPPPTTSTASTTTMNADTSNSNSSSSTATTTTAAGTTAADMFGLDAAVASAEVGTVYVLQYSVHDRAGNAAVGVQRAVVVVDTTPPEVTLYGAEEVHVPYATRYVEAGYSAQDVHDGNVTSQVVVSGADAIDVHVAGTYEIEYAVTDANGNTGVAVRTVVVEALMRPERADQVVELVLAGTAESIFGGDVQQLERDLEEALNVDFVVVFLVYDKALGRPTTDINTVPQQQQGRKRRRSSGGSSRDSDNNDNNYSHNDNAGIRGRRGLLAQPSTVVEFGVRNGTSLEWVPADILLARFEGLETLAATRITSVASAAKRGGGSDGGAVAGAVVGVLLVLVVLVAAVVVYKRRPDLFKRSSEPKDSFSGKNTLSMAPGPFEFRNGDAMEMTAGTVMSTTAGAAAAASRMNGARNQLSSDGHVGQPNFSDESDHDDPYNSSSSSSDDDVGGDGYGSDDDTGPAVSEVRFAADTGELRLLASRHSGVELYSDLCSANESSTDPNPKTAPPAGLVDVTETLRAGAATTAHVPELNLYEDVSETAPVPPSPAPVLPPRVAPAVTDDTDNMYDVPKKEAVKPKHPPAGEALYEDVEATGKPVASAPPPATAVASEVDDMYDVPRREPRVKAGATTTTQATPAATTADVEDDNMYDVPKARATSGTAASAAAQQRAVDFAPSLYEDVDSPVMQSKPLGHTAATASSTTATTATGGSAGSGSVRRLPQPPRAATVSSMPTEAPSSAGTQVYENLKGEPTGQEAGANLYSVPHVAPASGSTASSSPSTLAPPSSAKSATTTRSASARQSRPSTDGAHGVGKASASTKERRTRAPTATSKPDTVRRSSGSSAAEIRRSTLRAEDMASEMAQSPAYLNAGAQAGFVGFMNRKEVEELLSGREQGTYLWRLSRNAPGAVLSVHGRHIVEHHVFTRDASSGAIVMNMKPLSTTCTTLDDVVALLGRSTELSTVLLKEPAVPGLSEVTASEA</sequence>
<dbReference type="SMART" id="SM01411">
    <property type="entry name" value="Ephrin_rec_like"/>
    <property type="match status" value="8"/>
</dbReference>
<keyword evidence="10" id="KW-1133">Transmembrane helix</keyword>
<dbReference type="InterPro" id="IPR052491">
    <property type="entry name" value="TNFRSF10"/>
</dbReference>
<dbReference type="OrthoDB" id="6108017at2759"/>
<evidence type="ECO:0000256" key="2">
    <source>
        <dbReference type="ARBA" id="ARBA00022737"/>
    </source>
</evidence>
<dbReference type="InterPro" id="IPR036860">
    <property type="entry name" value="SH2_dom_sf"/>
</dbReference>
<reference evidence="13" key="1">
    <citation type="submission" date="2009-08" db="EMBL/GenBank/DDBJ databases">
        <title>Annotation of Salpingoeca rosetta.</title>
        <authorList>
            <consortium name="The Broad Institute Genome Sequencing Platform"/>
            <person name="Russ C."/>
            <person name="Cuomo C."/>
            <person name="Burger G."/>
            <person name="Gray M.W."/>
            <person name="Holland P.W.H."/>
            <person name="King N."/>
            <person name="Lang F.B.F."/>
            <person name="Roger A.J."/>
            <person name="Ruiz-Trillo I."/>
            <person name="Young S.K."/>
            <person name="Zeng Q."/>
            <person name="Gargeya S."/>
            <person name="Alvarado L."/>
            <person name="Berlin A."/>
            <person name="Chapman S.B."/>
            <person name="Chen Z."/>
            <person name="Freedman E."/>
            <person name="Gellesch M."/>
            <person name="Goldberg J."/>
            <person name="Griggs A."/>
            <person name="Gujja S."/>
            <person name="Heilman E."/>
            <person name="Heiman D."/>
            <person name="Howarth C."/>
            <person name="Mehta T."/>
            <person name="Neiman D."/>
            <person name="Pearson M."/>
            <person name="Roberts A."/>
            <person name="Saif S."/>
            <person name="Shea T."/>
            <person name="Shenoy N."/>
            <person name="Sisk P."/>
            <person name="Stolte C."/>
            <person name="Sykes S."/>
            <person name="White J."/>
            <person name="Yandava C."/>
            <person name="Haas B."/>
            <person name="Nusbaum C."/>
            <person name="Birren B."/>
        </authorList>
    </citation>
    <scope>NUCLEOTIDE SEQUENCE [LARGE SCALE GENOMIC DNA]</scope>
    <source>
        <strain evidence="13">ATCC 50818</strain>
    </source>
</reference>
<feature type="region of interest" description="Disordered" evidence="9">
    <location>
        <begin position="1570"/>
        <end position="1595"/>
    </location>
</feature>
<dbReference type="PROSITE" id="PS50050">
    <property type="entry name" value="TNFR_NGFR_2"/>
    <property type="match status" value="1"/>
</dbReference>
<feature type="compositionally biased region" description="Polar residues" evidence="9">
    <location>
        <begin position="2037"/>
        <end position="2053"/>
    </location>
</feature>
<dbReference type="Gene3D" id="3.30.505.10">
    <property type="entry name" value="SH2 domain"/>
    <property type="match status" value="1"/>
</dbReference>
<accession>F2UBL6</accession>
<dbReference type="KEGG" id="sre:PTSG_05577"/>
<dbReference type="GeneID" id="16074022"/>
<dbReference type="Pfam" id="PF00017">
    <property type="entry name" value="SH2"/>
    <property type="match status" value="1"/>
</dbReference>
<evidence type="ECO:0000313" key="13">
    <source>
        <dbReference type="EMBL" id="EGD73882.1"/>
    </source>
</evidence>
<dbReference type="STRING" id="946362.F2UBL6"/>
<feature type="region of interest" description="Disordered" evidence="9">
    <location>
        <begin position="1434"/>
        <end position="1476"/>
    </location>
</feature>
<dbReference type="SMART" id="SM00208">
    <property type="entry name" value="TNFR"/>
    <property type="match status" value="10"/>
</dbReference>
<dbReference type="Gene3D" id="2.10.50.10">
    <property type="entry name" value="Tumor Necrosis Factor Receptor, subunit A, domain 2"/>
    <property type="match status" value="7"/>
</dbReference>
<dbReference type="InterPro" id="IPR013783">
    <property type="entry name" value="Ig-like_fold"/>
</dbReference>
<comment type="subcellular location">
    <subcellularLocation>
        <location evidence="1">Membrane</location>
    </subcellularLocation>
</comment>
<organism evidence="14">
    <name type="scientific">Salpingoeca rosetta (strain ATCC 50818 / BSB-021)</name>
    <dbReference type="NCBI Taxonomy" id="946362"/>
    <lineage>
        <taxon>Eukaryota</taxon>
        <taxon>Choanoflagellata</taxon>
        <taxon>Craspedida</taxon>
        <taxon>Salpingoecidae</taxon>
        <taxon>Salpingoeca</taxon>
    </lineage>
</organism>
<dbReference type="InterPro" id="IPR001368">
    <property type="entry name" value="TNFR/NGFR_Cys_rich_reg"/>
</dbReference>
<evidence type="ECO:0000256" key="1">
    <source>
        <dbReference type="ARBA" id="ARBA00004370"/>
    </source>
</evidence>
<dbReference type="SUPFAM" id="SSF57184">
    <property type="entry name" value="Growth factor receptor domain"/>
    <property type="match status" value="1"/>
</dbReference>
<keyword evidence="6" id="KW-0325">Glycoprotein</keyword>
<dbReference type="Pfam" id="PF00020">
    <property type="entry name" value="TNFR_c6"/>
    <property type="match status" value="1"/>
</dbReference>
<feature type="domain" description="SH2" evidence="11">
    <location>
        <begin position="2085"/>
        <end position="2178"/>
    </location>
</feature>
<dbReference type="PROSITE" id="PS00652">
    <property type="entry name" value="TNFR_NGFR_1"/>
    <property type="match status" value="1"/>
</dbReference>
<feature type="compositionally biased region" description="Polar residues" evidence="9">
    <location>
        <begin position="1938"/>
        <end position="1950"/>
    </location>
</feature>
<keyword evidence="5" id="KW-0675">Receptor</keyword>
<feature type="repeat" description="TNFR-Cys" evidence="8">
    <location>
        <begin position="533"/>
        <end position="572"/>
    </location>
</feature>